<dbReference type="PROSITE" id="PS50113">
    <property type="entry name" value="PAC"/>
    <property type="match status" value="1"/>
</dbReference>
<dbReference type="SUPFAM" id="SSF55785">
    <property type="entry name" value="PYP-like sensor domain (PAS domain)"/>
    <property type="match status" value="2"/>
</dbReference>
<dbReference type="PROSITE" id="PS50112">
    <property type="entry name" value="PAS"/>
    <property type="match status" value="2"/>
</dbReference>
<dbReference type="FunFam" id="3.30.450.20:FF:000153">
    <property type="entry name" value="Protein TWIN LOV 1 isoform D"/>
    <property type="match status" value="1"/>
</dbReference>
<evidence type="ECO:0000256" key="3">
    <source>
        <dbReference type="ARBA" id="ARBA00022630"/>
    </source>
</evidence>
<keyword evidence="2" id="KW-0716">Sensory transduction</keyword>
<feature type="domain" description="PAS" evidence="7">
    <location>
        <begin position="43"/>
        <end position="89"/>
    </location>
</feature>
<dbReference type="Pfam" id="PF13426">
    <property type="entry name" value="PAS_9"/>
    <property type="match status" value="2"/>
</dbReference>
<dbReference type="PANTHER" id="PTHR47429:SF2">
    <property type="entry name" value="PROTEIN TWIN LOV 1"/>
    <property type="match status" value="1"/>
</dbReference>
<keyword evidence="3" id="KW-0285">Flavoprotein</keyword>
<keyword evidence="5" id="KW-0157">Chromophore</keyword>
<dbReference type="PANTHER" id="PTHR47429">
    <property type="entry name" value="PROTEIN TWIN LOV 1"/>
    <property type="match status" value="1"/>
</dbReference>
<proteinExistence type="evidence at transcript level"/>
<evidence type="ECO:0000256" key="5">
    <source>
        <dbReference type="ARBA" id="ARBA00022991"/>
    </source>
</evidence>
<dbReference type="GO" id="GO:0009881">
    <property type="term" value="F:photoreceptor activity"/>
    <property type="evidence" value="ECO:0007669"/>
    <property type="project" value="UniProtKB-KW"/>
</dbReference>
<keyword evidence="4" id="KW-0288">FMN</keyword>
<dbReference type="GO" id="GO:0009637">
    <property type="term" value="P:response to blue light"/>
    <property type="evidence" value="ECO:0007669"/>
    <property type="project" value="UniProtKB-ARBA"/>
</dbReference>
<reference evidence="9" key="1">
    <citation type="journal article" date="2016" name="Proc. Natl. Acad. Sci. U.S.A.">
        <title>Functional and topological diversity of LOV domain photoreceptors.</title>
        <authorList>
            <person name="Glantz S.T."/>
            <person name="Carpenter E.J."/>
            <person name="Melkonian M."/>
            <person name="Gardner K.H."/>
            <person name="Boyden E.S."/>
            <person name="Wong G.K."/>
            <person name="Chow B.Y."/>
        </authorList>
    </citation>
    <scope>NUCLEOTIDE SEQUENCE</scope>
    <source>
        <strain evidence="9">EQDA_2001951</strain>
    </source>
</reference>
<dbReference type="Gene3D" id="3.30.450.20">
    <property type="entry name" value="PAS domain"/>
    <property type="match status" value="2"/>
</dbReference>
<evidence type="ECO:0000313" key="9">
    <source>
        <dbReference type="EMBL" id="AML76958.1"/>
    </source>
</evidence>
<evidence type="ECO:0000256" key="2">
    <source>
        <dbReference type="ARBA" id="ARBA00022606"/>
    </source>
</evidence>
<accession>A0A126WXC2</accession>
<evidence type="ECO:0000259" key="8">
    <source>
        <dbReference type="PROSITE" id="PS50113"/>
    </source>
</evidence>
<evidence type="ECO:0000256" key="4">
    <source>
        <dbReference type="ARBA" id="ARBA00022643"/>
    </source>
</evidence>
<dbReference type="InterPro" id="IPR000700">
    <property type="entry name" value="PAS-assoc_C"/>
</dbReference>
<name>A0A126WXC2_9LAMI</name>
<dbReference type="InterPro" id="IPR001610">
    <property type="entry name" value="PAC"/>
</dbReference>
<sequence length="395" mass="44623">MESQLGLGEESFDLRYTVWVREALNQFPDCFTITDPCVPGHPIVFASNGFLKMVGYSREEVVGRNGRMFQGPETDRRSVMVIREAIREERGVQVSLLNYRKDGTPFWMLFQMCPVFSKEDDRVINFVGVQVPLSRRPRLSRLRLCEDRNGVRDSAFRCCRREVCSESILERGRASSMGSVSSLDDQDIAEDEINEPCEANEREKTKASAAINNILSVLTHYSEYTGRLVSENRCSPTGNARLVSSLNLSLGRIKQSFVLTDALLPDLPIVYASEAFLKMTGYARNEVLGRNCRFLSGTHTDPTTQFEIKECIRTQQACTVRILNYRKDRTCFWNFLHISPVRNASGKVAFFVGIQIDDRCKNEERHGLNPEMRQLSVVGAVKVAVRGLSMGASTS</sequence>
<dbReference type="InterPro" id="IPR000014">
    <property type="entry name" value="PAS"/>
</dbReference>
<dbReference type="SMART" id="SM00086">
    <property type="entry name" value="PAC"/>
    <property type="match status" value="2"/>
</dbReference>
<dbReference type="InterPro" id="IPR035965">
    <property type="entry name" value="PAS-like_dom_sf"/>
</dbReference>
<keyword evidence="1" id="KW-0600">Photoreceptor protein</keyword>
<keyword evidence="6" id="KW-0675">Receptor</keyword>
<feature type="domain" description="PAS" evidence="7">
    <location>
        <begin position="269"/>
        <end position="291"/>
    </location>
</feature>
<dbReference type="EMBL" id="KU698899">
    <property type="protein sequence ID" value="AML76958.1"/>
    <property type="molecule type" value="mRNA"/>
</dbReference>
<evidence type="ECO:0000256" key="6">
    <source>
        <dbReference type="ARBA" id="ARBA00023170"/>
    </source>
</evidence>
<feature type="domain" description="PAC" evidence="8">
    <location>
        <begin position="316"/>
        <end position="370"/>
    </location>
</feature>
<dbReference type="FunFam" id="3.30.450.20:FF:000080">
    <property type="entry name" value="protein TWIN LOV 1"/>
    <property type="match status" value="1"/>
</dbReference>
<evidence type="ECO:0000259" key="7">
    <source>
        <dbReference type="PROSITE" id="PS50112"/>
    </source>
</evidence>
<dbReference type="NCBIfam" id="TIGR00229">
    <property type="entry name" value="sensory_box"/>
    <property type="match status" value="2"/>
</dbReference>
<dbReference type="AlphaFoldDB" id="A0A126WXC2"/>
<organism evidence="9">
    <name type="scientific">Salvia sp. BC-2016</name>
    <dbReference type="NCBI Taxonomy" id="1799623"/>
    <lineage>
        <taxon>Eukaryota</taxon>
        <taxon>Viridiplantae</taxon>
        <taxon>Streptophyta</taxon>
        <taxon>Embryophyta</taxon>
        <taxon>Tracheophyta</taxon>
        <taxon>Spermatophyta</taxon>
        <taxon>Magnoliopsida</taxon>
        <taxon>eudicotyledons</taxon>
        <taxon>Gunneridae</taxon>
        <taxon>Pentapetalae</taxon>
        <taxon>asterids</taxon>
        <taxon>lamiids</taxon>
        <taxon>Lamiales</taxon>
        <taxon>Lamiaceae</taxon>
        <taxon>Nepetoideae</taxon>
        <taxon>Mentheae</taxon>
        <taxon>Salviinae</taxon>
        <taxon>Salvia</taxon>
    </lineage>
</organism>
<dbReference type="CDD" id="cd00130">
    <property type="entry name" value="PAS"/>
    <property type="match status" value="2"/>
</dbReference>
<dbReference type="GO" id="GO:0005634">
    <property type="term" value="C:nucleus"/>
    <property type="evidence" value="ECO:0007669"/>
    <property type="project" value="TreeGrafter"/>
</dbReference>
<protein>
    <submittedName>
        <fullName evidence="9">Putative LOV domain-containing protein</fullName>
    </submittedName>
</protein>
<evidence type="ECO:0000256" key="1">
    <source>
        <dbReference type="ARBA" id="ARBA00022543"/>
    </source>
</evidence>